<dbReference type="EMBL" id="UINC01094970">
    <property type="protein sequence ID" value="SVC50663.1"/>
    <property type="molecule type" value="Genomic_DNA"/>
</dbReference>
<feature type="non-terminal residue" evidence="1">
    <location>
        <position position="380"/>
    </location>
</feature>
<sequence>SQGGDALDSRSIQFEVTEAFGELQLVSLTAQQSDQGGWNYSAGQNIELTVEFVNRGSIFCSGELNPILSSNSFTHLLNETNWYFESGGGGEVQTHHLSMQIPDWVSEGPYELSLEFEETEDECNRGVDVAHIPVKIVSWPSKGIIRLTNWTKRSVVSQEPWLIQVEITNTARIPALLNADVFVTNGFTNFSAPKQQVYLESLESDVLEFRVNNPVLCYNGHWDVVIELSDDSGALLDTQKNDGVLHSISSGSTGELSDYRLNRDSSYPGETVLLDVLVSDIESDCGAVYVVDAVMVDVDNRDISSIGGNEIFINSGGSLWTTIPLAVNNNARSGAQTIEVSLFAGVNNEGVNSFPQNSMLNFPYEILEPNIAGGIVCDDP</sequence>
<gene>
    <name evidence="1" type="ORF">METZ01_LOCUS303517</name>
</gene>
<organism evidence="1">
    <name type="scientific">marine metagenome</name>
    <dbReference type="NCBI Taxonomy" id="408172"/>
    <lineage>
        <taxon>unclassified sequences</taxon>
        <taxon>metagenomes</taxon>
        <taxon>ecological metagenomes</taxon>
    </lineage>
</organism>
<feature type="non-terminal residue" evidence="1">
    <location>
        <position position="1"/>
    </location>
</feature>
<proteinExistence type="predicted"/>
<accession>A0A382MNU5</accession>
<protein>
    <submittedName>
        <fullName evidence="1">Uncharacterized protein</fullName>
    </submittedName>
</protein>
<evidence type="ECO:0000313" key="1">
    <source>
        <dbReference type="EMBL" id="SVC50663.1"/>
    </source>
</evidence>
<reference evidence="1" key="1">
    <citation type="submission" date="2018-05" db="EMBL/GenBank/DDBJ databases">
        <authorList>
            <person name="Lanie J.A."/>
            <person name="Ng W.-L."/>
            <person name="Kazmierczak K.M."/>
            <person name="Andrzejewski T.M."/>
            <person name="Davidsen T.M."/>
            <person name="Wayne K.J."/>
            <person name="Tettelin H."/>
            <person name="Glass J.I."/>
            <person name="Rusch D."/>
            <person name="Podicherti R."/>
            <person name="Tsui H.-C.T."/>
            <person name="Winkler M.E."/>
        </authorList>
    </citation>
    <scope>NUCLEOTIDE SEQUENCE</scope>
</reference>
<name>A0A382MNU5_9ZZZZ</name>
<dbReference type="AlphaFoldDB" id="A0A382MNU5"/>